<keyword evidence="3" id="KW-1185">Reference proteome</keyword>
<evidence type="ECO:0000313" key="3">
    <source>
        <dbReference type="Proteomes" id="UP000078559"/>
    </source>
</evidence>
<organism evidence="2 3">
    <name type="scientific">Cytospora mali</name>
    <name type="common">Apple Valsa canker fungus</name>
    <name type="synonym">Valsa mali</name>
    <dbReference type="NCBI Taxonomy" id="578113"/>
    <lineage>
        <taxon>Eukaryota</taxon>
        <taxon>Fungi</taxon>
        <taxon>Dikarya</taxon>
        <taxon>Ascomycota</taxon>
        <taxon>Pezizomycotina</taxon>
        <taxon>Sordariomycetes</taxon>
        <taxon>Sordariomycetidae</taxon>
        <taxon>Diaporthales</taxon>
        <taxon>Cytosporaceae</taxon>
        <taxon>Cytospora</taxon>
    </lineage>
</organism>
<evidence type="ECO:0000313" key="2">
    <source>
        <dbReference type="EMBL" id="KUI69278.1"/>
    </source>
</evidence>
<proteinExistence type="predicted"/>
<evidence type="ECO:0000256" key="1">
    <source>
        <dbReference type="SAM" id="MobiDB-lite"/>
    </source>
</evidence>
<dbReference type="EMBL" id="CM003102">
    <property type="protein sequence ID" value="KUI69278.1"/>
    <property type="molecule type" value="Genomic_DNA"/>
</dbReference>
<protein>
    <submittedName>
        <fullName evidence="2">Uncharacterized protein</fullName>
    </submittedName>
</protein>
<name>A0A194VZI6_CYTMA</name>
<reference evidence="2" key="1">
    <citation type="submission" date="2014-12" db="EMBL/GenBank/DDBJ databases">
        <title>Genome Sequence of Valsa Canker Pathogens Uncovers a Specific Adaption of Colonization on Woody Bark.</title>
        <authorList>
            <person name="Yin Z."/>
            <person name="Liu H."/>
            <person name="Gao X."/>
            <person name="Li Z."/>
            <person name="Song N."/>
            <person name="Ke X."/>
            <person name="Dai Q."/>
            <person name="Wu Y."/>
            <person name="Sun Y."/>
            <person name="Xu J.-R."/>
            <person name="Kang Z.K."/>
            <person name="Wang L."/>
            <person name="Huang L."/>
        </authorList>
    </citation>
    <scope>NUCLEOTIDE SEQUENCE [LARGE SCALE GENOMIC DNA]</scope>
    <source>
        <strain evidence="2">03-8</strain>
    </source>
</reference>
<feature type="compositionally biased region" description="Basic and acidic residues" evidence="1">
    <location>
        <begin position="276"/>
        <end position="293"/>
    </location>
</feature>
<feature type="region of interest" description="Disordered" evidence="1">
    <location>
        <begin position="276"/>
        <end position="317"/>
    </location>
</feature>
<dbReference type="AlphaFoldDB" id="A0A194VZI6"/>
<sequence>MAPSTTLDPRRPPDDENHKRICPHLATVFATPTRILGGPHTNTAVLRPRIPLPSLPPVAHSFSMYPRSGRPYSTLHPPLISCGTGNANRIRFLWNSVGVSGNPNSNPDGGPNVDVGRACPPMLLVRRCASSGTSGARGTSENDVFLLRQGREPVLLFGPQLGLPLRVTLGDLRDERRVALVRDARDEAVQPVVQHVGQRPGRAGARADLRGPLGRRHEELAGDAVRGRGLAADAQLLAEPVHGLEPLERPDDDDLLGDGLAVAHAFDEVEQLRHERRDAAAARNQDARVERRQVPPHAAVRPVEEGPVGVEGPLLDGGLENLLGEAAVGPED</sequence>
<dbReference type="Proteomes" id="UP000078559">
    <property type="component" value="Chromosome 5"/>
</dbReference>
<gene>
    <name evidence="2" type="ORF">VM1G_11602</name>
</gene>
<feature type="compositionally biased region" description="Low complexity" evidence="1">
    <location>
        <begin position="305"/>
        <end position="317"/>
    </location>
</feature>
<accession>A0A194VZI6</accession>